<keyword evidence="2" id="KW-0690">Ribosome biogenesis</keyword>
<keyword evidence="9" id="KW-1185">Reference proteome</keyword>
<sequence>MPDRSRSLTIFNHDGSRKKILYQIDEFLFQNDENGGISVFNPDTRAYDVLNDEEIELVERLKKGTFADANYDPYPEYIDYFTGEVMKLPLSCAPEPKRRFLPSAHEYRKVICD</sequence>
<dbReference type="PANTHER" id="PTHR17605:SF0">
    <property type="entry name" value="RIBOSOME BIOGENESIS PROTEIN BOP1"/>
    <property type="match status" value="1"/>
</dbReference>
<keyword evidence="4" id="KW-0853">WD repeat</keyword>
<dbReference type="AlphaFoldDB" id="A0A0C2JHG2"/>
<organism evidence="8 9">
    <name type="scientific">Thelohanellus kitauei</name>
    <name type="common">Myxosporean</name>
    <dbReference type="NCBI Taxonomy" id="669202"/>
    <lineage>
        <taxon>Eukaryota</taxon>
        <taxon>Metazoa</taxon>
        <taxon>Cnidaria</taxon>
        <taxon>Myxozoa</taxon>
        <taxon>Myxosporea</taxon>
        <taxon>Bivalvulida</taxon>
        <taxon>Platysporina</taxon>
        <taxon>Myxobolidae</taxon>
        <taxon>Thelohanellus</taxon>
    </lineage>
</organism>
<comment type="subcellular location">
    <subcellularLocation>
        <location evidence="1">Nucleus</location>
        <location evidence="1">Nucleolus</location>
    </subcellularLocation>
</comment>
<dbReference type="PANTHER" id="PTHR17605">
    <property type="entry name" value="RIBOSOME BIOGENESIS PROTEIN BOP1 BLOCK OF PROLIFERATION 1 PROTEIN"/>
    <property type="match status" value="1"/>
</dbReference>
<accession>A0A0C2JHG2</accession>
<keyword evidence="3" id="KW-0698">rRNA processing</keyword>
<name>A0A0C2JHG2_THEKT</name>
<keyword evidence="5" id="KW-0677">Repeat</keyword>
<dbReference type="Pfam" id="PF08145">
    <property type="entry name" value="BOP1NT"/>
    <property type="match status" value="1"/>
</dbReference>
<evidence type="ECO:0000256" key="4">
    <source>
        <dbReference type="ARBA" id="ARBA00022574"/>
    </source>
</evidence>
<reference evidence="8 9" key="1">
    <citation type="journal article" date="2014" name="Genome Biol. Evol.">
        <title>The genome of the myxosporean Thelohanellus kitauei shows adaptations to nutrient acquisition within its fish host.</title>
        <authorList>
            <person name="Yang Y."/>
            <person name="Xiong J."/>
            <person name="Zhou Z."/>
            <person name="Huo F."/>
            <person name="Miao W."/>
            <person name="Ran C."/>
            <person name="Liu Y."/>
            <person name="Zhang J."/>
            <person name="Feng J."/>
            <person name="Wang M."/>
            <person name="Wang M."/>
            <person name="Wang L."/>
            <person name="Yao B."/>
        </authorList>
    </citation>
    <scope>NUCLEOTIDE SEQUENCE [LARGE SCALE GENOMIC DNA]</scope>
    <source>
        <strain evidence="8">Wuqing</strain>
    </source>
</reference>
<evidence type="ECO:0000259" key="7">
    <source>
        <dbReference type="Pfam" id="PF08145"/>
    </source>
</evidence>
<evidence type="ECO:0000256" key="6">
    <source>
        <dbReference type="ARBA" id="ARBA00023242"/>
    </source>
</evidence>
<evidence type="ECO:0000313" key="9">
    <source>
        <dbReference type="Proteomes" id="UP000031668"/>
    </source>
</evidence>
<dbReference type="InterPro" id="IPR012953">
    <property type="entry name" value="BOP1_N_dom"/>
</dbReference>
<protein>
    <submittedName>
        <fullName evidence="8">Ribosome biogenesis protein erb1</fullName>
    </submittedName>
</protein>
<dbReference type="GO" id="GO:0043021">
    <property type="term" value="F:ribonucleoprotein complex binding"/>
    <property type="evidence" value="ECO:0007669"/>
    <property type="project" value="TreeGrafter"/>
</dbReference>
<dbReference type="OrthoDB" id="5571054at2759"/>
<evidence type="ECO:0000256" key="1">
    <source>
        <dbReference type="ARBA" id="ARBA00004604"/>
    </source>
</evidence>
<proteinExistence type="predicted"/>
<evidence type="ECO:0000256" key="2">
    <source>
        <dbReference type="ARBA" id="ARBA00022517"/>
    </source>
</evidence>
<dbReference type="GO" id="GO:0030687">
    <property type="term" value="C:preribosome, large subunit precursor"/>
    <property type="evidence" value="ECO:0007669"/>
    <property type="project" value="TreeGrafter"/>
</dbReference>
<dbReference type="GO" id="GO:0000463">
    <property type="term" value="P:maturation of LSU-rRNA from tricistronic rRNA transcript (SSU-rRNA, 5.8S rRNA, LSU-rRNA)"/>
    <property type="evidence" value="ECO:0007669"/>
    <property type="project" value="TreeGrafter"/>
</dbReference>
<dbReference type="EMBL" id="JWZT01002718">
    <property type="protein sequence ID" value="KII68728.1"/>
    <property type="molecule type" value="Genomic_DNA"/>
</dbReference>
<evidence type="ECO:0000256" key="3">
    <source>
        <dbReference type="ARBA" id="ARBA00022552"/>
    </source>
</evidence>
<evidence type="ECO:0000313" key="8">
    <source>
        <dbReference type="EMBL" id="KII68728.1"/>
    </source>
</evidence>
<keyword evidence="6" id="KW-0539">Nucleus</keyword>
<dbReference type="InterPro" id="IPR028598">
    <property type="entry name" value="BOP1/Erb1"/>
</dbReference>
<feature type="domain" description="BOP1 N-terminal" evidence="7">
    <location>
        <begin position="22"/>
        <end position="110"/>
    </location>
</feature>
<dbReference type="GO" id="GO:0070545">
    <property type="term" value="C:PeBoW complex"/>
    <property type="evidence" value="ECO:0007669"/>
    <property type="project" value="TreeGrafter"/>
</dbReference>
<comment type="caution">
    <text evidence="8">The sequence shown here is derived from an EMBL/GenBank/DDBJ whole genome shotgun (WGS) entry which is preliminary data.</text>
</comment>
<gene>
    <name evidence="8" type="ORF">RF11_01088</name>
</gene>
<evidence type="ECO:0000256" key="5">
    <source>
        <dbReference type="ARBA" id="ARBA00022737"/>
    </source>
</evidence>
<dbReference type="Proteomes" id="UP000031668">
    <property type="component" value="Unassembled WGS sequence"/>
</dbReference>